<dbReference type="InterPro" id="IPR035386">
    <property type="entry name" value="Arm-DNA-bind_5"/>
</dbReference>
<dbReference type="InterPro" id="IPR013762">
    <property type="entry name" value="Integrase-like_cat_sf"/>
</dbReference>
<dbReference type="PROSITE" id="PS51898">
    <property type="entry name" value="TYR_RECOMBINASE"/>
    <property type="match status" value="1"/>
</dbReference>
<dbReference type="SUPFAM" id="SSF56349">
    <property type="entry name" value="DNA breaking-rejoining enzymes"/>
    <property type="match status" value="1"/>
</dbReference>
<proteinExistence type="inferred from homology"/>
<keyword evidence="6" id="KW-1185">Reference proteome</keyword>
<dbReference type="InterPro" id="IPR050090">
    <property type="entry name" value="Tyrosine_recombinase_XerCD"/>
</dbReference>
<evidence type="ECO:0000259" key="4">
    <source>
        <dbReference type="PROSITE" id="PS51898"/>
    </source>
</evidence>
<sequence length="413" mass="49357">MILIRDTNFKIRDTMKTKYIFNRKKRLNTKGQAPVEVMIYLSRKKRIFRSTGVFIAPKFWDENKNELKKSIPNYQELNHKLILKRHSLEDQVIKEAMSGDFSSVTLGTQKVKLFEFFEHRVIKVTNSELTEGTQMIYRRTLRYLKEFRKEDFPITKVDVFFLESFNIFLKETKKLKLNGRASLMLRLKTVMNVAVNDGVVDYAKNPFRTFKIHQVEPETHSLTLEELTRIENLDMSLRPELDKTRDMFLFSCYTSLRFGDLINLSFENFEVLEQGRIRLTYIQEKLRHRSAKKVQWIISDFWGGKIDKIILKYFKKFENVKDVQKDIRFFFRYTNQHYNRQLKELQNFAGIKQELHSHLARHTCITLLVNDFGLDITKAQMIAGHSKMEMTRKYLRVTERDLETAARNINWDK</sequence>
<protein>
    <submittedName>
        <fullName evidence="5">Site-specific integrase</fullName>
    </submittedName>
</protein>
<comment type="caution">
    <text evidence="5">The sequence shown here is derived from an EMBL/GenBank/DDBJ whole genome shotgun (WGS) entry which is preliminary data.</text>
</comment>
<dbReference type="Proteomes" id="UP000257127">
    <property type="component" value="Unassembled WGS sequence"/>
</dbReference>
<dbReference type="InterPro" id="IPR011010">
    <property type="entry name" value="DNA_brk_join_enz"/>
</dbReference>
<gene>
    <name evidence="5" type="ORF">DXU93_14340</name>
</gene>
<comment type="similarity">
    <text evidence="1">Belongs to the 'phage' integrase family.</text>
</comment>
<dbReference type="AlphaFoldDB" id="A0A3E1EUM7"/>
<organism evidence="5 6">
    <name type="scientific">Brumimicrobium aurantiacum</name>
    <dbReference type="NCBI Taxonomy" id="1737063"/>
    <lineage>
        <taxon>Bacteria</taxon>
        <taxon>Pseudomonadati</taxon>
        <taxon>Bacteroidota</taxon>
        <taxon>Flavobacteriia</taxon>
        <taxon>Flavobacteriales</taxon>
        <taxon>Crocinitomicaceae</taxon>
        <taxon>Brumimicrobium</taxon>
    </lineage>
</organism>
<dbReference type="InterPro" id="IPR025269">
    <property type="entry name" value="SAM-like_dom"/>
</dbReference>
<accession>A0A3E1EUM7</accession>
<dbReference type="EMBL" id="QURB01000011">
    <property type="protein sequence ID" value="RFC53240.1"/>
    <property type="molecule type" value="Genomic_DNA"/>
</dbReference>
<dbReference type="GO" id="GO:0006310">
    <property type="term" value="P:DNA recombination"/>
    <property type="evidence" value="ECO:0007669"/>
    <property type="project" value="UniProtKB-KW"/>
</dbReference>
<reference evidence="5 6" key="1">
    <citation type="submission" date="2018-08" db="EMBL/GenBank/DDBJ databases">
        <title>The draft genome squence of Brumimicrobium sp. N62.</title>
        <authorList>
            <person name="Du Z.-J."/>
            <person name="Luo H.-R."/>
        </authorList>
    </citation>
    <scope>NUCLEOTIDE SEQUENCE [LARGE SCALE GENOMIC DNA]</scope>
    <source>
        <strain evidence="5 6">N62</strain>
    </source>
</reference>
<dbReference type="Pfam" id="PF00589">
    <property type="entry name" value="Phage_integrase"/>
    <property type="match status" value="1"/>
</dbReference>
<evidence type="ECO:0000256" key="1">
    <source>
        <dbReference type="ARBA" id="ARBA00008857"/>
    </source>
</evidence>
<dbReference type="Gene3D" id="1.10.443.10">
    <property type="entry name" value="Intergrase catalytic core"/>
    <property type="match status" value="1"/>
</dbReference>
<evidence type="ECO:0000256" key="2">
    <source>
        <dbReference type="ARBA" id="ARBA00023125"/>
    </source>
</evidence>
<dbReference type="GO" id="GO:0015074">
    <property type="term" value="P:DNA integration"/>
    <property type="evidence" value="ECO:0007669"/>
    <property type="project" value="InterPro"/>
</dbReference>
<keyword evidence="3" id="KW-0233">DNA recombination</keyword>
<evidence type="ECO:0000256" key="3">
    <source>
        <dbReference type="ARBA" id="ARBA00023172"/>
    </source>
</evidence>
<dbReference type="Pfam" id="PF17293">
    <property type="entry name" value="Arm-DNA-bind_5"/>
    <property type="match status" value="1"/>
</dbReference>
<dbReference type="InterPro" id="IPR010998">
    <property type="entry name" value="Integrase_recombinase_N"/>
</dbReference>
<dbReference type="PANTHER" id="PTHR30349:SF64">
    <property type="entry name" value="PROPHAGE INTEGRASE INTD-RELATED"/>
    <property type="match status" value="1"/>
</dbReference>
<dbReference type="GO" id="GO:0003677">
    <property type="term" value="F:DNA binding"/>
    <property type="evidence" value="ECO:0007669"/>
    <property type="project" value="UniProtKB-KW"/>
</dbReference>
<dbReference type="CDD" id="cd01185">
    <property type="entry name" value="INTN1_C_like"/>
    <property type="match status" value="1"/>
</dbReference>
<dbReference type="Pfam" id="PF13102">
    <property type="entry name" value="Phage_int_SAM_5"/>
    <property type="match status" value="1"/>
</dbReference>
<evidence type="ECO:0000313" key="6">
    <source>
        <dbReference type="Proteomes" id="UP000257127"/>
    </source>
</evidence>
<dbReference type="PANTHER" id="PTHR30349">
    <property type="entry name" value="PHAGE INTEGRASE-RELATED"/>
    <property type="match status" value="1"/>
</dbReference>
<feature type="domain" description="Tyr recombinase" evidence="4">
    <location>
        <begin position="217"/>
        <end position="407"/>
    </location>
</feature>
<keyword evidence="2" id="KW-0238">DNA-binding</keyword>
<dbReference type="Gene3D" id="1.10.150.130">
    <property type="match status" value="1"/>
</dbReference>
<name>A0A3E1EUM7_9FLAO</name>
<dbReference type="InterPro" id="IPR002104">
    <property type="entry name" value="Integrase_catalytic"/>
</dbReference>
<evidence type="ECO:0000313" key="5">
    <source>
        <dbReference type="EMBL" id="RFC53240.1"/>
    </source>
</evidence>